<comment type="caution">
    <text evidence="1">The sequence shown here is derived from an EMBL/GenBank/DDBJ whole genome shotgun (WGS) entry which is preliminary data.</text>
</comment>
<proteinExistence type="predicted"/>
<dbReference type="Proteomes" id="UP000596932">
    <property type="component" value="Unassembled WGS sequence"/>
</dbReference>
<dbReference type="EMBL" id="JACFYX010000008">
    <property type="protein sequence ID" value="MBG0835465.1"/>
    <property type="molecule type" value="Genomic_DNA"/>
</dbReference>
<keyword evidence="2" id="KW-1185">Reference proteome</keyword>
<evidence type="ECO:0000313" key="2">
    <source>
        <dbReference type="Proteomes" id="UP000596932"/>
    </source>
</evidence>
<dbReference type="AlphaFoldDB" id="A0A931GAE4"/>
<evidence type="ECO:0000313" key="1">
    <source>
        <dbReference type="EMBL" id="MBG0835465.1"/>
    </source>
</evidence>
<name>A0A931GAE4_9PSED</name>
<sequence>MTNPLNIADQALIDRLGTIVPANGYLTDIGTRVHEKWIGSLLDDENLVYPCLTVIPDECPPPLKGAGAWRFNQGRKIVALVKPSDTNSCLEQLNDITADLARCLHVEDGVPNPWGPQGPRNVVIKTINQFLPDQEVPVGTVSIPVLMHVVLPGE</sequence>
<accession>A0A931GAE4</accession>
<gene>
    <name evidence="1" type="ORF">H3221_10115</name>
</gene>
<dbReference type="RefSeq" id="WP_196474938.1">
    <property type="nucleotide sequence ID" value="NZ_JACFYX020000007.1"/>
</dbReference>
<protein>
    <submittedName>
        <fullName evidence="1">Uncharacterized protein</fullName>
    </submittedName>
</protein>
<reference evidence="1" key="1">
    <citation type="submission" date="2020-07" db="EMBL/GenBank/DDBJ databases">
        <title>Pseudomonas chaetoceroseae sp. nov., a new member of the Pseudomonas oleovorans group isolated from a culture of Chaetoceros calcitrans.</title>
        <authorList>
            <person name="Girard L."/>
            <person name="Lood C."/>
            <person name="De Mot R."/>
            <person name="Baudart J."/>
        </authorList>
    </citation>
    <scope>NUCLEOTIDE SEQUENCE</scope>
    <source>
        <strain evidence="1">536</strain>
    </source>
</reference>
<organism evidence="1 2">
    <name type="scientific">Pseudomonas chaetocerotis</name>
    <dbReference type="NCBI Taxonomy" id="2758695"/>
    <lineage>
        <taxon>Bacteria</taxon>
        <taxon>Pseudomonadati</taxon>
        <taxon>Pseudomonadota</taxon>
        <taxon>Gammaproteobacteria</taxon>
        <taxon>Pseudomonadales</taxon>
        <taxon>Pseudomonadaceae</taxon>
        <taxon>Pseudomonas</taxon>
    </lineage>
</organism>